<evidence type="ECO:0000259" key="2">
    <source>
        <dbReference type="Pfam" id="PF07705"/>
    </source>
</evidence>
<keyword evidence="1" id="KW-1133">Transmembrane helix</keyword>
<keyword evidence="1" id="KW-0812">Transmembrane</keyword>
<dbReference type="InterPro" id="IPR011635">
    <property type="entry name" value="CARDB"/>
</dbReference>
<dbReference type="InterPro" id="IPR029052">
    <property type="entry name" value="Metallo-depent_PP-like"/>
</dbReference>
<sequence length="299" mass="34518">GTFDEQIDWLLADLALHQDYEWKIVVQHRSAYASSNPYKQGLYDDLKTLLVPIYEENNISMVICGHDHFYERLYKNNITYIITGGAGAPLYDFVDALQIEESVYGESANHAVLIEVYENQIDLRAFRTNQSLMDQYTINKVDKPDLRCNTIPFNNKITKGENQEVVISIKNIGEQNITEETTARIEISDGESWDITIPPLDVYESVDFTYYWNATESIQYSWTITTDFENQIDEVVEDNNQVIIKFDATEEPEETSFFGSEQWGFLLALSSIMIVIIVIKRRTGNKLILLLYDFVLLVL</sequence>
<accession>X0Z7P3</accession>
<protein>
    <recommendedName>
        <fullName evidence="2">CARDB domain-containing protein</fullName>
    </recommendedName>
</protein>
<organism evidence="3">
    <name type="scientific">marine sediment metagenome</name>
    <dbReference type="NCBI Taxonomy" id="412755"/>
    <lineage>
        <taxon>unclassified sequences</taxon>
        <taxon>metagenomes</taxon>
        <taxon>ecological metagenomes</taxon>
    </lineage>
</organism>
<name>X0Z7P3_9ZZZZ</name>
<comment type="caution">
    <text evidence="3">The sequence shown here is derived from an EMBL/GenBank/DDBJ whole genome shotgun (WGS) entry which is preliminary data.</text>
</comment>
<feature type="non-terminal residue" evidence="3">
    <location>
        <position position="1"/>
    </location>
</feature>
<dbReference type="EMBL" id="BART01006540">
    <property type="protein sequence ID" value="GAG65425.1"/>
    <property type="molecule type" value="Genomic_DNA"/>
</dbReference>
<keyword evidence="1" id="KW-0472">Membrane</keyword>
<feature type="transmembrane region" description="Helical" evidence="1">
    <location>
        <begin position="263"/>
        <end position="279"/>
    </location>
</feature>
<dbReference type="InterPro" id="IPR013783">
    <property type="entry name" value="Ig-like_fold"/>
</dbReference>
<proteinExistence type="predicted"/>
<evidence type="ECO:0000313" key="3">
    <source>
        <dbReference type="EMBL" id="GAG65425.1"/>
    </source>
</evidence>
<gene>
    <name evidence="3" type="ORF">S01H4_14922</name>
</gene>
<feature type="domain" description="CARDB" evidence="2">
    <location>
        <begin position="143"/>
        <end position="241"/>
    </location>
</feature>
<dbReference type="Pfam" id="PF07705">
    <property type="entry name" value="CARDB"/>
    <property type="match status" value="1"/>
</dbReference>
<dbReference type="Gene3D" id="2.60.40.10">
    <property type="entry name" value="Immunoglobulins"/>
    <property type="match status" value="1"/>
</dbReference>
<dbReference type="SUPFAM" id="SSF56300">
    <property type="entry name" value="Metallo-dependent phosphatases"/>
    <property type="match status" value="1"/>
</dbReference>
<dbReference type="Gene3D" id="3.60.21.10">
    <property type="match status" value="1"/>
</dbReference>
<dbReference type="AlphaFoldDB" id="X0Z7P3"/>
<evidence type="ECO:0000256" key="1">
    <source>
        <dbReference type="SAM" id="Phobius"/>
    </source>
</evidence>
<reference evidence="3" key="1">
    <citation type="journal article" date="2014" name="Front. Microbiol.">
        <title>High frequency of phylogenetically diverse reductive dehalogenase-homologous genes in deep subseafloor sedimentary metagenomes.</title>
        <authorList>
            <person name="Kawai M."/>
            <person name="Futagami T."/>
            <person name="Toyoda A."/>
            <person name="Takaki Y."/>
            <person name="Nishi S."/>
            <person name="Hori S."/>
            <person name="Arai W."/>
            <person name="Tsubouchi T."/>
            <person name="Morono Y."/>
            <person name="Uchiyama I."/>
            <person name="Ito T."/>
            <person name="Fujiyama A."/>
            <person name="Inagaki F."/>
            <person name="Takami H."/>
        </authorList>
    </citation>
    <scope>NUCLEOTIDE SEQUENCE</scope>
    <source>
        <strain evidence="3">Expedition CK06-06</strain>
    </source>
</reference>